<proteinExistence type="predicted"/>
<dbReference type="RefSeq" id="WP_121173484.1">
    <property type="nucleotide sequence ID" value="NZ_RBIN01000007.1"/>
</dbReference>
<name>A0A420WUQ5_9GAMM</name>
<dbReference type="EMBL" id="RBIN01000007">
    <property type="protein sequence ID" value="RKQ97152.1"/>
    <property type="molecule type" value="Genomic_DNA"/>
</dbReference>
<reference evidence="1 2" key="1">
    <citation type="submission" date="2018-10" db="EMBL/GenBank/DDBJ databases">
        <title>Genomic Encyclopedia of Type Strains, Phase IV (KMG-IV): sequencing the most valuable type-strain genomes for metagenomic binning, comparative biology and taxonomic classification.</title>
        <authorList>
            <person name="Goeker M."/>
        </authorList>
    </citation>
    <scope>NUCLEOTIDE SEQUENCE [LARGE SCALE GENOMIC DNA]</scope>
    <source>
        <strain evidence="1 2">DSM 23229</strain>
    </source>
</reference>
<organism evidence="1 2">
    <name type="scientific">Kushneria sinocarnis</name>
    <dbReference type="NCBI Taxonomy" id="595502"/>
    <lineage>
        <taxon>Bacteria</taxon>
        <taxon>Pseudomonadati</taxon>
        <taxon>Pseudomonadota</taxon>
        <taxon>Gammaproteobacteria</taxon>
        <taxon>Oceanospirillales</taxon>
        <taxon>Halomonadaceae</taxon>
        <taxon>Kushneria</taxon>
    </lineage>
</organism>
<accession>A0A420WUQ5</accession>
<keyword evidence="2" id="KW-1185">Reference proteome</keyword>
<comment type="caution">
    <text evidence="1">The sequence shown here is derived from an EMBL/GenBank/DDBJ whole genome shotgun (WGS) entry which is preliminary data.</text>
</comment>
<dbReference type="AlphaFoldDB" id="A0A420WUQ5"/>
<sequence>MVLGAYRMIERGRQFIVGDKAYPMPLTLDQIGSYAQHFTPPLPFTDFARVVMAMDDEYRNGE</sequence>
<protein>
    <submittedName>
        <fullName evidence="1">Uncharacterized protein</fullName>
    </submittedName>
</protein>
<evidence type="ECO:0000313" key="2">
    <source>
        <dbReference type="Proteomes" id="UP000281975"/>
    </source>
</evidence>
<gene>
    <name evidence="1" type="ORF">C7446_2572</name>
</gene>
<evidence type="ECO:0000313" key="1">
    <source>
        <dbReference type="EMBL" id="RKQ97152.1"/>
    </source>
</evidence>
<dbReference type="Proteomes" id="UP000281975">
    <property type="component" value="Unassembled WGS sequence"/>
</dbReference>